<dbReference type="SUPFAM" id="SSF53756">
    <property type="entry name" value="UDP-Glycosyltransferase/glycogen phosphorylase"/>
    <property type="match status" value="1"/>
</dbReference>
<dbReference type="GO" id="GO:0080043">
    <property type="term" value="F:quercetin 3-O-glucosyltransferase activity"/>
    <property type="evidence" value="ECO:0007669"/>
    <property type="project" value="TreeGrafter"/>
</dbReference>
<evidence type="ECO:0000313" key="4">
    <source>
        <dbReference type="EMBL" id="KAL0285893.1"/>
    </source>
</evidence>
<feature type="domain" description="Glycosyltransferase N-terminal" evidence="3">
    <location>
        <begin position="11"/>
        <end position="46"/>
    </location>
</feature>
<sequence length="155" mass="17334">MAVTKGKRPHVLVVPYPAQGHVKPLMKLSRQIARHGIKVTFVNIECIHEKIVAAAKMSGSEEEDDQEDGNIVLTSVPDGRGPDDDQNDTFKLLESLRNTMPGFLTSLIENINSSNSDERVSCVIADVTIGWLLETAQQMERNQFSFRHLLLLPWP</sequence>
<name>A0AAW2IWS4_9LAMI</name>
<proteinExistence type="inferred from homology"/>
<dbReference type="Pfam" id="PF26168">
    <property type="entry name" value="Glyco_transf_N"/>
    <property type="match status" value="1"/>
</dbReference>
<dbReference type="GO" id="GO:0080044">
    <property type="term" value="F:quercetin 7-O-glucosyltransferase activity"/>
    <property type="evidence" value="ECO:0007669"/>
    <property type="project" value="TreeGrafter"/>
</dbReference>
<organism evidence="4">
    <name type="scientific">Sesamum angustifolium</name>
    <dbReference type="NCBI Taxonomy" id="2727405"/>
    <lineage>
        <taxon>Eukaryota</taxon>
        <taxon>Viridiplantae</taxon>
        <taxon>Streptophyta</taxon>
        <taxon>Embryophyta</taxon>
        <taxon>Tracheophyta</taxon>
        <taxon>Spermatophyta</taxon>
        <taxon>Magnoliopsida</taxon>
        <taxon>eudicotyledons</taxon>
        <taxon>Gunneridae</taxon>
        <taxon>Pentapetalae</taxon>
        <taxon>asterids</taxon>
        <taxon>lamiids</taxon>
        <taxon>Lamiales</taxon>
        <taxon>Pedaliaceae</taxon>
        <taxon>Sesamum</taxon>
    </lineage>
</organism>
<gene>
    <name evidence="4" type="ORF">Sangu_2760300</name>
</gene>
<protein>
    <submittedName>
        <fullName evidence="4">UDP-glycosyltransferase 83A1</fullName>
    </submittedName>
</protein>
<comment type="caution">
    <text evidence="4">The sequence shown here is derived from an EMBL/GenBank/DDBJ whole genome shotgun (WGS) entry which is preliminary data.</text>
</comment>
<evidence type="ECO:0000256" key="2">
    <source>
        <dbReference type="SAM" id="MobiDB-lite"/>
    </source>
</evidence>
<dbReference type="InterPro" id="IPR058980">
    <property type="entry name" value="Glyco_transf_N"/>
</dbReference>
<comment type="similarity">
    <text evidence="1">Belongs to the UDP-glycosyltransferase family.</text>
</comment>
<reference evidence="4" key="1">
    <citation type="submission" date="2020-06" db="EMBL/GenBank/DDBJ databases">
        <authorList>
            <person name="Li T."/>
            <person name="Hu X."/>
            <person name="Zhang T."/>
            <person name="Song X."/>
            <person name="Zhang H."/>
            <person name="Dai N."/>
            <person name="Sheng W."/>
            <person name="Hou X."/>
            <person name="Wei L."/>
        </authorList>
    </citation>
    <scope>NUCLEOTIDE SEQUENCE</scope>
    <source>
        <strain evidence="4">G01</strain>
        <tissue evidence="4">Leaf</tissue>
    </source>
</reference>
<dbReference type="EMBL" id="JACGWK010001566">
    <property type="protein sequence ID" value="KAL0285893.1"/>
    <property type="molecule type" value="Genomic_DNA"/>
</dbReference>
<reference evidence="4" key="2">
    <citation type="journal article" date="2024" name="Plant">
        <title>Genomic evolution and insights into agronomic trait innovations of Sesamum species.</title>
        <authorList>
            <person name="Miao H."/>
            <person name="Wang L."/>
            <person name="Qu L."/>
            <person name="Liu H."/>
            <person name="Sun Y."/>
            <person name="Le M."/>
            <person name="Wang Q."/>
            <person name="Wei S."/>
            <person name="Zheng Y."/>
            <person name="Lin W."/>
            <person name="Duan Y."/>
            <person name="Cao H."/>
            <person name="Xiong S."/>
            <person name="Wang X."/>
            <person name="Wei L."/>
            <person name="Li C."/>
            <person name="Ma Q."/>
            <person name="Ju M."/>
            <person name="Zhao R."/>
            <person name="Li G."/>
            <person name="Mu C."/>
            <person name="Tian Q."/>
            <person name="Mei H."/>
            <person name="Zhang T."/>
            <person name="Gao T."/>
            <person name="Zhang H."/>
        </authorList>
    </citation>
    <scope>NUCLEOTIDE SEQUENCE</scope>
    <source>
        <strain evidence="4">G01</strain>
    </source>
</reference>
<dbReference type="PANTHER" id="PTHR11926">
    <property type="entry name" value="GLUCOSYL/GLUCURONOSYL TRANSFERASES"/>
    <property type="match status" value="1"/>
</dbReference>
<feature type="region of interest" description="Disordered" evidence="2">
    <location>
        <begin position="57"/>
        <end position="85"/>
    </location>
</feature>
<evidence type="ECO:0000256" key="1">
    <source>
        <dbReference type="ARBA" id="ARBA00009995"/>
    </source>
</evidence>
<evidence type="ECO:0000259" key="3">
    <source>
        <dbReference type="Pfam" id="PF26168"/>
    </source>
</evidence>
<dbReference type="AlphaFoldDB" id="A0AAW2IWS4"/>
<accession>A0AAW2IWS4</accession>
<dbReference type="Gene3D" id="3.40.50.2000">
    <property type="entry name" value="Glycogen Phosphorylase B"/>
    <property type="match status" value="1"/>
</dbReference>
<dbReference type="PANTHER" id="PTHR11926:SF1412">
    <property type="entry name" value="UDP-GLYCOSYLTRANSFERASE 83A1-LIKE"/>
    <property type="match status" value="1"/>
</dbReference>